<evidence type="ECO:0000256" key="7">
    <source>
        <dbReference type="ARBA" id="ARBA00023288"/>
    </source>
</evidence>
<dbReference type="Proteomes" id="UP001307889">
    <property type="component" value="Chromosome 3"/>
</dbReference>
<evidence type="ECO:0000256" key="5">
    <source>
        <dbReference type="ARBA" id="ARBA00022989"/>
    </source>
</evidence>
<evidence type="ECO:0000256" key="6">
    <source>
        <dbReference type="ARBA" id="ARBA00023136"/>
    </source>
</evidence>
<reference evidence="9 10" key="1">
    <citation type="submission" date="2023-09" db="EMBL/GenBank/DDBJ databases">
        <title>Nesidiocoris tenuis whole genome shotgun sequence.</title>
        <authorList>
            <person name="Shibata T."/>
            <person name="Shimoda M."/>
            <person name="Kobayashi T."/>
            <person name="Uehara T."/>
        </authorList>
    </citation>
    <scope>NUCLEOTIDE SEQUENCE [LARGE SCALE GENOMIC DNA]</scope>
    <source>
        <strain evidence="9 10">Japan</strain>
    </source>
</reference>
<keyword evidence="6" id="KW-0472">Membrane</keyword>
<keyword evidence="3" id="KW-0812">Transmembrane</keyword>
<dbReference type="PANTHER" id="PTHR33562">
    <property type="entry name" value="ATILLA, ISOFORM B-RELATED-RELATED"/>
    <property type="match status" value="1"/>
</dbReference>
<keyword evidence="7" id="KW-0449">Lipoprotein</keyword>
<evidence type="ECO:0000313" key="9">
    <source>
        <dbReference type="EMBL" id="BES91738.1"/>
    </source>
</evidence>
<keyword evidence="2" id="KW-0336">GPI-anchor</keyword>
<keyword evidence="4 8" id="KW-0732">Signal</keyword>
<keyword evidence="5" id="KW-1133">Transmembrane helix</keyword>
<evidence type="ECO:0000256" key="1">
    <source>
        <dbReference type="ARBA" id="ARBA00004589"/>
    </source>
</evidence>
<dbReference type="InterPro" id="IPR050975">
    <property type="entry name" value="Sleep_regulator"/>
</dbReference>
<name>A0ABN7AHJ8_9HEMI</name>
<feature type="signal peptide" evidence="8">
    <location>
        <begin position="1"/>
        <end position="26"/>
    </location>
</feature>
<evidence type="ECO:0000256" key="8">
    <source>
        <dbReference type="SAM" id="SignalP"/>
    </source>
</evidence>
<evidence type="ECO:0000256" key="3">
    <source>
        <dbReference type="ARBA" id="ARBA00022692"/>
    </source>
</evidence>
<proteinExistence type="predicted"/>
<evidence type="ECO:0000256" key="4">
    <source>
        <dbReference type="ARBA" id="ARBA00022729"/>
    </source>
</evidence>
<evidence type="ECO:0008006" key="11">
    <source>
        <dbReference type="Google" id="ProtNLM"/>
    </source>
</evidence>
<keyword evidence="10" id="KW-1185">Reference proteome</keyword>
<feature type="chain" id="PRO_5047281086" description="Protein sleepless" evidence="8">
    <location>
        <begin position="27"/>
        <end position="151"/>
    </location>
</feature>
<accession>A0ABN7AHJ8</accession>
<gene>
    <name evidence="9" type="ORF">NTJ_04547</name>
</gene>
<evidence type="ECO:0000313" key="10">
    <source>
        <dbReference type="Proteomes" id="UP001307889"/>
    </source>
</evidence>
<keyword evidence="2" id="KW-0325">Glycoprotein</keyword>
<organism evidence="9 10">
    <name type="scientific">Nesidiocoris tenuis</name>
    <dbReference type="NCBI Taxonomy" id="355587"/>
    <lineage>
        <taxon>Eukaryota</taxon>
        <taxon>Metazoa</taxon>
        <taxon>Ecdysozoa</taxon>
        <taxon>Arthropoda</taxon>
        <taxon>Hexapoda</taxon>
        <taxon>Insecta</taxon>
        <taxon>Pterygota</taxon>
        <taxon>Neoptera</taxon>
        <taxon>Paraneoptera</taxon>
        <taxon>Hemiptera</taxon>
        <taxon>Heteroptera</taxon>
        <taxon>Panheteroptera</taxon>
        <taxon>Cimicomorpha</taxon>
        <taxon>Miridae</taxon>
        <taxon>Dicyphina</taxon>
        <taxon>Nesidiocoris</taxon>
    </lineage>
</organism>
<protein>
    <recommendedName>
        <fullName evidence="11">Protein sleepless</fullName>
    </recommendedName>
</protein>
<evidence type="ECO:0000256" key="2">
    <source>
        <dbReference type="ARBA" id="ARBA00022622"/>
    </source>
</evidence>
<sequence length="151" mass="16505">MNSITVMYHFGHIAILVLLFNNEGDCLDCFVCHSRQNPDCGDPFPKNDNSSGQIVLYECDRVRKVGEGLVAASNAMGGPNLQYAPLDKGPHHCYKITIGEHAVRGCGKSDFCRNMSEVCETCNSDGCNSTVELRANIIICVLAPLFCALKF</sequence>
<comment type="subcellular location">
    <subcellularLocation>
        <location evidence="1">Membrane</location>
        <topology evidence="1">Lipid-anchor</topology>
        <topology evidence="1">GPI-anchor</topology>
    </subcellularLocation>
</comment>
<dbReference type="EMBL" id="AP028911">
    <property type="protein sequence ID" value="BES91738.1"/>
    <property type="molecule type" value="Genomic_DNA"/>
</dbReference>